<accession>A0A972GPG9</accession>
<dbReference type="PANTHER" id="PTHR43283:SF11">
    <property type="entry name" value="BETA-LACTAMASE-RELATED DOMAIN-CONTAINING PROTEIN"/>
    <property type="match status" value="1"/>
</dbReference>
<protein>
    <submittedName>
        <fullName evidence="3">Serine hydrolase</fullName>
    </submittedName>
</protein>
<dbReference type="PANTHER" id="PTHR43283">
    <property type="entry name" value="BETA-LACTAMASE-RELATED"/>
    <property type="match status" value="1"/>
</dbReference>
<feature type="domain" description="Beta-lactamase-related" evidence="2">
    <location>
        <begin position="11"/>
        <end position="330"/>
    </location>
</feature>
<dbReference type="SUPFAM" id="SSF56601">
    <property type="entry name" value="beta-lactamase/transpeptidase-like"/>
    <property type="match status" value="1"/>
</dbReference>
<organism evidence="3 4">
    <name type="scientific">Paenibacillus foliorum</name>
    <dbReference type="NCBI Taxonomy" id="2654974"/>
    <lineage>
        <taxon>Bacteria</taxon>
        <taxon>Bacillati</taxon>
        <taxon>Bacillota</taxon>
        <taxon>Bacilli</taxon>
        <taxon>Bacillales</taxon>
        <taxon>Paenibacillaceae</taxon>
        <taxon>Paenibacillus</taxon>
    </lineage>
</organism>
<evidence type="ECO:0000313" key="3">
    <source>
        <dbReference type="EMBL" id="NOU94003.1"/>
    </source>
</evidence>
<dbReference type="Proteomes" id="UP000641588">
    <property type="component" value="Unassembled WGS sequence"/>
</dbReference>
<dbReference type="Pfam" id="PF00144">
    <property type="entry name" value="Beta-lactamase"/>
    <property type="match status" value="1"/>
</dbReference>
<dbReference type="InterPro" id="IPR050789">
    <property type="entry name" value="Diverse_Enzym_Activities"/>
</dbReference>
<evidence type="ECO:0000259" key="2">
    <source>
        <dbReference type="Pfam" id="PF00144"/>
    </source>
</evidence>
<sequence>MDKVDILLEGWVQEQKIPGGVVSVIVKNQFQFHKAYGSYSDGKVQRTIGLDTLFDFASLTKVVSTLPGILKLAGEGKINLEHKVKSYLPLFAHEQVTIRHLLMHSSGLPADLPTEPRSAHGRRVMDDILKQQLLTPPGAQVLYSDLGMILLGELIERVSGMPLDQYVRQAVFEPLGMRDARFNPDESLRMRIAATEFVDEAYIIGEVHDEKCYHLGGVSGSAGLFGSVDDLVKYAHLWLEPNKYGIIPSAFIQAALNEPLQNRGLGWEVLDDLQSPPYSCGTLWPRGSFGHTGFTGTSLWIDPSHELIVVFLTNAVHLGRNNPVRHLRRQLHDEIFAALFHS</sequence>
<evidence type="ECO:0000256" key="1">
    <source>
        <dbReference type="ARBA" id="ARBA00022801"/>
    </source>
</evidence>
<dbReference type="InterPro" id="IPR001466">
    <property type="entry name" value="Beta-lactam-related"/>
</dbReference>
<gene>
    <name evidence="3" type="ORF">GC093_12350</name>
</gene>
<dbReference type="Gene3D" id="3.40.710.10">
    <property type="entry name" value="DD-peptidase/beta-lactamase superfamily"/>
    <property type="match status" value="1"/>
</dbReference>
<dbReference type="EMBL" id="WHOD01000052">
    <property type="protein sequence ID" value="NOU94003.1"/>
    <property type="molecule type" value="Genomic_DNA"/>
</dbReference>
<dbReference type="GO" id="GO:0016787">
    <property type="term" value="F:hydrolase activity"/>
    <property type="evidence" value="ECO:0007669"/>
    <property type="project" value="UniProtKB-KW"/>
</dbReference>
<evidence type="ECO:0000313" key="4">
    <source>
        <dbReference type="Proteomes" id="UP000641588"/>
    </source>
</evidence>
<dbReference type="RefSeq" id="WP_171652203.1">
    <property type="nucleotide sequence ID" value="NZ_WHOD01000052.1"/>
</dbReference>
<name>A0A972GPG9_9BACL</name>
<reference evidence="3" key="1">
    <citation type="submission" date="2019-10" db="EMBL/GenBank/DDBJ databases">
        <title>Description of Paenibacillus glebae sp. nov.</title>
        <authorList>
            <person name="Carlier A."/>
            <person name="Qi S."/>
        </authorList>
    </citation>
    <scope>NUCLEOTIDE SEQUENCE</scope>
    <source>
        <strain evidence="3">LMG 31456</strain>
    </source>
</reference>
<comment type="caution">
    <text evidence="3">The sequence shown here is derived from an EMBL/GenBank/DDBJ whole genome shotgun (WGS) entry which is preliminary data.</text>
</comment>
<dbReference type="AlphaFoldDB" id="A0A972GPG9"/>
<dbReference type="InterPro" id="IPR012338">
    <property type="entry name" value="Beta-lactam/transpept-like"/>
</dbReference>
<keyword evidence="1 3" id="KW-0378">Hydrolase</keyword>
<proteinExistence type="predicted"/>
<keyword evidence="4" id="KW-1185">Reference proteome</keyword>